<evidence type="ECO:0000259" key="4">
    <source>
        <dbReference type="Pfam" id="PF13193"/>
    </source>
</evidence>
<dbReference type="PANTHER" id="PTHR43767:SF12">
    <property type="entry name" value="AMP-DEPENDENT SYNTHETASE AND LIGASE"/>
    <property type="match status" value="1"/>
</dbReference>
<dbReference type="AlphaFoldDB" id="A0AAP3ANE9"/>
<dbReference type="PROSITE" id="PS00455">
    <property type="entry name" value="AMP_BINDING"/>
    <property type="match status" value="1"/>
</dbReference>
<gene>
    <name evidence="5" type="ORF">M3A82_011365</name>
</gene>
<name>A0AAP3ANE9_MICLU</name>
<sequence>MTLTLPARLERTAAEHPNSTALILGENRMTYAELQDQSQRLAGLMRQEGIGPGDRVALMVPNIPAFPVVFFAALQLGAVVVPMNPLFKRREIEYYLEDSGASMLWSVPSEEAVEGARERGVPLRTLGEDGLAPHLAESPGPVTETVERDLEDDAVILYTSGTTGRPKGAQLTHRNMGTNADTAAETLIQLQHGETVLGCLPLFHVFGLTCALMAPVTTGASLALIPRFDPAVAAQTVRECAVDVFIGVPTMYGAVLAAAKDRPEDLASLRLGVSGGSALPVELLRRFQATFDCEILEGYGLSETSPVACFNHPGEEHQPGSIGRAVRGCELQLVTPDGDVVPEGDEETLGEVWIRGENVMKGYWGKPEATAQAITEDGWFRSGDLARRDAAGNYYIVDRTKDMILRGGLNVYPREIEEVLYEHPAVAEAAVVGVPHPELGQEVAAHVVLAPGAHATEEELIQHVKSQVAPYKYPRTVSVRDGLPKTATGKILKRELTPAE</sequence>
<dbReference type="GO" id="GO:0016877">
    <property type="term" value="F:ligase activity, forming carbon-sulfur bonds"/>
    <property type="evidence" value="ECO:0007669"/>
    <property type="project" value="UniProtKB-ARBA"/>
</dbReference>
<dbReference type="InterPro" id="IPR000873">
    <property type="entry name" value="AMP-dep_synth/lig_dom"/>
</dbReference>
<evidence type="ECO:0000313" key="5">
    <source>
        <dbReference type="EMBL" id="MCV7629923.1"/>
    </source>
</evidence>
<dbReference type="Gene3D" id="3.40.50.12780">
    <property type="entry name" value="N-terminal domain of ligase-like"/>
    <property type="match status" value="1"/>
</dbReference>
<comment type="similarity">
    <text evidence="1">Belongs to the ATP-dependent AMP-binding enzyme family.</text>
</comment>
<evidence type="ECO:0000256" key="2">
    <source>
        <dbReference type="ARBA" id="ARBA00022598"/>
    </source>
</evidence>
<comment type="caution">
    <text evidence="5">The sequence shown here is derived from an EMBL/GenBank/DDBJ whole genome shotgun (WGS) entry which is preliminary data.</text>
</comment>
<feature type="domain" description="AMP-dependent synthetase/ligase" evidence="3">
    <location>
        <begin position="9"/>
        <end position="364"/>
    </location>
</feature>
<dbReference type="SUPFAM" id="SSF56801">
    <property type="entry name" value="Acetyl-CoA synthetase-like"/>
    <property type="match status" value="1"/>
</dbReference>
<proteinExistence type="inferred from homology"/>
<accession>A0AAP3ANE9</accession>
<dbReference type="InterPro" id="IPR042099">
    <property type="entry name" value="ANL_N_sf"/>
</dbReference>
<dbReference type="Pfam" id="PF00501">
    <property type="entry name" value="AMP-binding"/>
    <property type="match status" value="1"/>
</dbReference>
<evidence type="ECO:0000256" key="1">
    <source>
        <dbReference type="ARBA" id="ARBA00006432"/>
    </source>
</evidence>
<dbReference type="InterPro" id="IPR045851">
    <property type="entry name" value="AMP-bd_C_sf"/>
</dbReference>
<dbReference type="InterPro" id="IPR050237">
    <property type="entry name" value="ATP-dep_AMP-bd_enzyme"/>
</dbReference>
<dbReference type="PANTHER" id="PTHR43767">
    <property type="entry name" value="LONG-CHAIN-FATTY-ACID--COA LIGASE"/>
    <property type="match status" value="1"/>
</dbReference>
<dbReference type="EMBL" id="JALXKZ020000045">
    <property type="protein sequence ID" value="MCV7629923.1"/>
    <property type="molecule type" value="Genomic_DNA"/>
</dbReference>
<evidence type="ECO:0000313" key="6">
    <source>
        <dbReference type="Proteomes" id="UP001205867"/>
    </source>
</evidence>
<dbReference type="Proteomes" id="UP001205867">
    <property type="component" value="Unassembled WGS sequence"/>
</dbReference>
<dbReference type="CDD" id="cd05936">
    <property type="entry name" value="FC-FACS_FadD_like"/>
    <property type="match status" value="1"/>
</dbReference>
<dbReference type="Pfam" id="PF13193">
    <property type="entry name" value="AMP-binding_C"/>
    <property type="match status" value="1"/>
</dbReference>
<protein>
    <submittedName>
        <fullName evidence="5">Long-chain fatty acid--CoA ligase</fullName>
    </submittedName>
</protein>
<dbReference type="RefSeq" id="WP_227448907.1">
    <property type="nucleotide sequence ID" value="NZ_JAIQWC010000003.1"/>
</dbReference>
<dbReference type="Gene3D" id="3.30.300.30">
    <property type="match status" value="1"/>
</dbReference>
<dbReference type="InterPro" id="IPR025110">
    <property type="entry name" value="AMP-bd_C"/>
</dbReference>
<feature type="domain" description="AMP-binding enzyme C-terminal" evidence="4">
    <location>
        <begin position="415"/>
        <end position="490"/>
    </location>
</feature>
<keyword evidence="2 5" id="KW-0436">Ligase</keyword>
<organism evidence="5 6">
    <name type="scientific">Micrococcus luteus</name>
    <name type="common">Micrococcus lysodeikticus</name>
    <dbReference type="NCBI Taxonomy" id="1270"/>
    <lineage>
        <taxon>Bacteria</taxon>
        <taxon>Bacillati</taxon>
        <taxon>Actinomycetota</taxon>
        <taxon>Actinomycetes</taxon>
        <taxon>Micrococcales</taxon>
        <taxon>Micrococcaceae</taxon>
        <taxon>Micrococcus</taxon>
    </lineage>
</organism>
<dbReference type="FunFam" id="3.30.300.30:FF:000008">
    <property type="entry name" value="2,3-dihydroxybenzoate-AMP ligase"/>
    <property type="match status" value="1"/>
</dbReference>
<reference evidence="5" key="1">
    <citation type="submission" date="2023-06" db="EMBL/GenBank/DDBJ databases">
        <title>lsaBGC provides a comprehensive framework for evolutionary analysis of biosynthetic gene clusters within focal taxa.</title>
        <authorList>
            <person name="Salamzade R."/>
            <person name="Sandstrom S."/>
            <person name="Kalan L.R."/>
        </authorList>
    </citation>
    <scope>NUCLEOTIDE SEQUENCE</scope>
    <source>
        <strain evidence="5">P3-SID899</strain>
    </source>
</reference>
<evidence type="ECO:0000259" key="3">
    <source>
        <dbReference type="Pfam" id="PF00501"/>
    </source>
</evidence>
<dbReference type="InterPro" id="IPR020845">
    <property type="entry name" value="AMP-binding_CS"/>
</dbReference>